<evidence type="ECO:0000256" key="6">
    <source>
        <dbReference type="ARBA" id="ARBA00022741"/>
    </source>
</evidence>
<evidence type="ECO:0000256" key="1">
    <source>
        <dbReference type="ARBA" id="ARBA00000013"/>
    </source>
</evidence>
<comment type="cofactor">
    <cofactor evidence="17">
        <name>Mg(2+)</name>
        <dbReference type="ChEBI" id="CHEBI:18420"/>
    </cofactor>
</comment>
<keyword evidence="6 17" id="KW-0547">Nucleotide-binding</keyword>
<keyword evidence="11 18" id="KW-0413">Isomerase</keyword>
<evidence type="ECO:0000256" key="19">
    <source>
        <dbReference type="PIRNR" id="PIRNR017184"/>
    </source>
</evidence>
<evidence type="ECO:0000256" key="14">
    <source>
        <dbReference type="ARBA" id="ARBA00025153"/>
    </source>
</evidence>
<dbReference type="HAMAP" id="MF_01965">
    <property type="entry name" value="NADHX_dehydratase"/>
    <property type="match status" value="1"/>
</dbReference>
<dbReference type="InterPro" id="IPR004443">
    <property type="entry name" value="YjeF_N_dom"/>
</dbReference>
<dbReference type="SUPFAM" id="SSF53613">
    <property type="entry name" value="Ribokinase-like"/>
    <property type="match status" value="1"/>
</dbReference>
<dbReference type="RefSeq" id="WP_039311852.1">
    <property type="nucleotide sequence ID" value="NZ_CP006905.1"/>
</dbReference>
<comment type="similarity">
    <text evidence="18">Belongs to the NnrE/AIBP family.</text>
</comment>
<sequence>MEILSVEGCRNIDNFTIENIGIPSIVLMENAASKISDEINNMGDTVTIFCGIGNNGGDGLAVARKLYLAGKNIEIVLLGNEAKASEEVKVNLNIVRNLNIKITKIVDSNKKDYLKQRILDSDYVVDALFGVGLNRNIEGLFKEVVEIINKYAKYIVSIDIPSGLHGNSGKILNVAINADIVYTIEVLKKGFFINDGINIIKDVKIVNIDIPDFLKKENSEKTYILSESDYKNFIPRRKRNGHKGNYGKVLVIAGSEKYSGAAYIVTESSVRTGSGLVTLLTHNSISSSLRSKLIESMIMDYSSYKDIKSFDGFDIIACGPGLDVTENSKELLKRVIKETKCNLVLDADALNIISENKDLLKEISGRAILTPHPGEMARLTNKTIKEIEEDRINIAKTFAKENNVILLLKGYNTIITDGEEVFINPTGNSKMASGGMGDCLAGIITSFCGQKLTLLEGALLGAYIHGLIGDKLSHSNFIVNARDIIENLPKTIQELCEK</sequence>
<evidence type="ECO:0000256" key="12">
    <source>
        <dbReference type="ARBA" id="ARBA00023239"/>
    </source>
</evidence>
<dbReference type="GO" id="GO:0052855">
    <property type="term" value="F:ADP-dependent NAD(P)H-hydrate dehydratase activity"/>
    <property type="evidence" value="ECO:0007669"/>
    <property type="project" value="UniProtKB-UniRule"/>
</dbReference>
<dbReference type="Pfam" id="PF01256">
    <property type="entry name" value="Carb_kinase"/>
    <property type="match status" value="1"/>
</dbReference>
<organism evidence="22 23">
    <name type="scientific">Clostridium baratii str. Sullivan</name>
    <dbReference type="NCBI Taxonomy" id="1415775"/>
    <lineage>
        <taxon>Bacteria</taxon>
        <taxon>Bacillati</taxon>
        <taxon>Bacillota</taxon>
        <taxon>Clostridia</taxon>
        <taxon>Eubacteriales</taxon>
        <taxon>Clostridiaceae</taxon>
        <taxon>Clostridium</taxon>
    </lineage>
</organism>
<comment type="catalytic activity">
    <reaction evidence="16 17 19">
        <text>(6S)-NADPHX + ADP = AMP + phosphate + NADPH + H(+)</text>
        <dbReference type="Rhea" id="RHEA:32235"/>
        <dbReference type="ChEBI" id="CHEBI:15378"/>
        <dbReference type="ChEBI" id="CHEBI:43474"/>
        <dbReference type="ChEBI" id="CHEBI:57783"/>
        <dbReference type="ChEBI" id="CHEBI:64076"/>
        <dbReference type="ChEBI" id="CHEBI:456215"/>
        <dbReference type="ChEBI" id="CHEBI:456216"/>
        <dbReference type="EC" id="4.2.1.136"/>
    </reaction>
</comment>
<feature type="binding site" evidence="18">
    <location>
        <begin position="54"/>
        <end position="58"/>
    </location>
    <ligand>
        <name>(6S)-NADPHX</name>
        <dbReference type="ChEBI" id="CHEBI:64076"/>
    </ligand>
</feature>
<name>A0A0A7FXH4_9CLOT</name>
<proteinExistence type="inferred from homology"/>
<dbReference type="PROSITE" id="PS51383">
    <property type="entry name" value="YJEF_C_3"/>
    <property type="match status" value="1"/>
</dbReference>
<evidence type="ECO:0000256" key="9">
    <source>
        <dbReference type="ARBA" id="ARBA00022958"/>
    </source>
</evidence>
<evidence type="ECO:0000256" key="15">
    <source>
        <dbReference type="ARBA" id="ARBA00048238"/>
    </source>
</evidence>
<evidence type="ECO:0000256" key="13">
    <source>
        <dbReference type="ARBA" id="ARBA00023268"/>
    </source>
</evidence>
<keyword evidence="7 17" id="KW-0067">ATP-binding</keyword>
<evidence type="ECO:0000313" key="22">
    <source>
        <dbReference type="EMBL" id="AIY83556.1"/>
    </source>
</evidence>
<evidence type="ECO:0000259" key="20">
    <source>
        <dbReference type="PROSITE" id="PS51383"/>
    </source>
</evidence>
<dbReference type="NCBIfam" id="TIGR00196">
    <property type="entry name" value="yjeF_cterm"/>
    <property type="match status" value="1"/>
</dbReference>
<dbReference type="SUPFAM" id="SSF64153">
    <property type="entry name" value="YjeF N-terminal domain-like"/>
    <property type="match status" value="1"/>
</dbReference>
<feature type="binding site" evidence="17">
    <location>
        <position position="261"/>
    </location>
    <ligand>
        <name>(6S)-NADPHX</name>
        <dbReference type="ChEBI" id="CHEBI:64076"/>
    </ligand>
</feature>
<dbReference type="PROSITE" id="PS51385">
    <property type="entry name" value="YJEF_N"/>
    <property type="match status" value="1"/>
</dbReference>
<feature type="domain" description="YjeF N-terminal" evidence="21">
    <location>
        <begin position="9"/>
        <end position="216"/>
    </location>
</feature>
<keyword evidence="9 18" id="KW-0630">Potassium</keyword>
<reference evidence="22 23" key="1">
    <citation type="journal article" date="2015" name="Infect. Genet. Evol.">
        <title>Genomic sequences of six botulinum neurotoxin-producing strains representing three clostridial species illustrate the mobility and diversity of botulinum neurotoxin genes.</title>
        <authorList>
            <person name="Smith T.J."/>
            <person name="Hill K.K."/>
            <person name="Xie G."/>
            <person name="Foley B.T."/>
            <person name="Williamson C.H."/>
            <person name="Foster J.T."/>
            <person name="Johnson S.L."/>
            <person name="Chertkov O."/>
            <person name="Teshima H."/>
            <person name="Gibbons H.S."/>
            <person name="Johnsky L.A."/>
            <person name="Karavis M.A."/>
            <person name="Smith L.A."/>
        </authorList>
    </citation>
    <scope>NUCLEOTIDE SEQUENCE [LARGE SCALE GENOMIC DNA]</scope>
    <source>
        <strain evidence="22">Sullivan</strain>
    </source>
</reference>
<dbReference type="GO" id="GO:0046872">
    <property type="term" value="F:metal ion binding"/>
    <property type="evidence" value="ECO:0007669"/>
    <property type="project" value="UniProtKB-UniRule"/>
</dbReference>
<dbReference type="EMBL" id="CP006905">
    <property type="protein sequence ID" value="AIY83556.1"/>
    <property type="molecule type" value="Genomic_DNA"/>
</dbReference>
<evidence type="ECO:0000256" key="4">
    <source>
        <dbReference type="ARBA" id="ARBA00009524"/>
    </source>
</evidence>
<dbReference type="HAMAP" id="MF_01966">
    <property type="entry name" value="NADHX_epimerase"/>
    <property type="match status" value="1"/>
</dbReference>
<evidence type="ECO:0000256" key="5">
    <source>
        <dbReference type="ARBA" id="ARBA00022723"/>
    </source>
</evidence>
<dbReference type="InterPro" id="IPR029056">
    <property type="entry name" value="Ribokinase-like"/>
</dbReference>
<evidence type="ECO:0000256" key="18">
    <source>
        <dbReference type="HAMAP-Rule" id="MF_01966"/>
    </source>
</evidence>
<feature type="binding site" evidence="18">
    <location>
        <position position="159"/>
    </location>
    <ligand>
        <name>(6S)-NADPHX</name>
        <dbReference type="ChEBI" id="CHEBI:64076"/>
    </ligand>
</feature>
<feature type="binding site" evidence="17">
    <location>
        <position position="372"/>
    </location>
    <ligand>
        <name>(6S)-NADPHX</name>
        <dbReference type="ChEBI" id="CHEBI:64076"/>
    </ligand>
</feature>
<evidence type="ECO:0000256" key="11">
    <source>
        <dbReference type="ARBA" id="ARBA00023235"/>
    </source>
</evidence>
<comment type="subunit">
    <text evidence="17">Homotetramer.</text>
</comment>
<dbReference type="GO" id="GO:0110051">
    <property type="term" value="P:metabolite repair"/>
    <property type="evidence" value="ECO:0007669"/>
    <property type="project" value="TreeGrafter"/>
</dbReference>
<keyword evidence="23" id="KW-1185">Reference proteome</keyword>
<comment type="function">
    <text evidence="14 19">Bifunctional enzyme that catalyzes the epimerization of the S- and R-forms of NAD(P)HX and the dehydration of the S-form of NAD(P)HX at the expense of ADP, which is converted to AMP. This allows the repair of both epimers of NAD(P)HX, a damaged form of NAD(P)H that is a result of enzymatic or heat-dependent hydration.</text>
</comment>
<gene>
    <name evidence="17" type="primary">nnrD</name>
    <name evidence="18" type="synonym">nnrE</name>
    <name evidence="22" type="ORF">U729_791</name>
</gene>
<comment type="similarity">
    <text evidence="17">Belongs to the NnrD/CARKD family.</text>
</comment>
<comment type="catalytic activity">
    <reaction evidence="15 17 19">
        <text>(6S)-NADHX + ADP = AMP + phosphate + NADH + H(+)</text>
        <dbReference type="Rhea" id="RHEA:32223"/>
        <dbReference type="ChEBI" id="CHEBI:15378"/>
        <dbReference type="ChEBI" id="CHEBI:43474"/>
        <dbReference type="ChEBI" id="CHEBI:57945"/>
        <dbReference type="ChEBI" id="CHEBI:64074"/>
        <dbReference type="ChEBI" id="CHEBI:456215"/>
        <dbReference type="ChEBI" id="CHEBI:456216"/>
        <dbReference type="EC" id="4.2.1.136"/>
    </reaction>
</comment>
<evidence type="ECO:0000256" key="3">
    <source>
        <dbReference type="ARBA" id="ARBA00006001"/>
    </source>
</evidence>
<evidence type="ECO:0000256" key="16">
    <source>
        <dbReference type="ARBA" id="ARBA00049209"/>
    </source>
</evidence>
<dbReference type="Gene3D" id="3.40.50.10260">
    <property type="entry name" value="YjeF N-terminal domain"/>
    <property type="match status" value="1"/>
</dbReference>
<dbReference type="PIRSF" id="PIRSF017184">
    <property type="entry name" value="Nnr"/>
    <property type="match status" value="1"/>
</dbReference>
<feature type="binding site" evidence="17">
    <location>
        <position position="321"/>
    </location>
    <ligand>
        <name>(6S)-NADPHX</name>
        <dbReference type="ChEBI" id="CHEBI:64076"/>
    </ligand>
</feature>
<dbReference type="PANTHER" id="PTHR12592:SF0">
    <property type="entry name" value="ATP-DEPENDENT (S)-NAD(P)H-HYDRATE DEHYDRATASE"/>
    <property type="match status" value="1"/>
</dbReference>
<dbReference type="GO" id="GO:0052856">
    <property type="term" value="F:NAD(P)HX epimerase activity"/>
    <property type="evidence" value="ECO:0007669"/>
    <property type="project" value="UniProtKB-UniRule"/>
</dbReference>
<dbReference type="KEGG" id="cbv:U729_791"/>
<dbReference type="eggNOG" id="COG0062">
    <property type="taxonomic scope" value="Bacteria"/>
</dbReference>
<comment type="cofactor">
    <cofactor evidence="18 19">
        <name>K(+)</name>
        <dbReference type="ChEBI" id="CHEBI:29103"/>
    </cofactor>
    <text evidence="18 19">Binds 1 potassium ion per subunit.</text>
</comment>
<dbReference type="PANTHER" id="PTHR12592">
    <property type="entry name" value="ATP-DEPENDENT (S)-NAD(P)H-HYDRATE DEHYDRATASE FAMILY MEMBER"/>
    <property type="match status" value="1"/>
</dbReference>
<keyword evidence="12 17" id="KW-0456">Lyase</keyword>
<dbReference type="NCBIfam" id="TIGR00197">
    <property type="entry name" value="yjeF_nterm"/>
    <property type="match status" value="1"/>
</dbReference>
<evidence type="ECO:0000256" key="10">
    <source>
        <dbReference type="ARBA" id="ARBA00023027"/>
    </source>
</evidence>
<comment type="catalytic activity">
    <reaction evidence="2 18 19">
        <text>(6R)-NADPHX = (6S)-NADPHX</text>
        <dbReference type="Rhea" id="RHEA:32227"/>
        <dbReference type="ChEBI" id="CHEBI:64076"/>
        <dbReference type="ChEBI" id="CHEBI:64077"/>
        <dbReference type="EC" id="5.1.99.6"/>
    </reaction>
</comment>
<dbReference type="GO" id="GO:0046496">
    <property type="term" value="P:nicotinamide nucleotide metabolic process"/>
    <property type="evidence" value="ECO:0007669"/>
    <property type="project" value="UniProtKB-UniRule"/>
</dbReference>
<dbReference type="EC" id="4.2.1.136" evidence="19"/>
<feature type="binding site" evidence="17">
    <location>
        <position position="438"/>
    </location>
    <ligand>
        <name>(6S)-NADPHX</name>
        <dbReference type="ChEBI" id="CHEBI:64076"/>
    </ligand>
</feature>
<dbReference type="HOGENOM" id="CLU_024853_4_1_9"/>
<dbReference type="Proteomes" id="UP000030635">
    <property type="component" value="Chromosome"/>
</dbReference>
<feature type="binding site" evidence="18">
    <location>
        <begin position="130"/>
        <end position="136"/>
    </location>
    <ligand>
        <name>(6S)-NADPHX</name>
        <dbReference type="ChEBI" id="CHEBI:64076"/>
    </ligand>
</feature>
<comment type="function">
    <text evidence="18">Catalyzes the epimerization of the S- and R-forms of NAD(P)HX, a damaged form of NAD(P)H that is a result of enzymatic or heat-dependent hydration. This is a prerequisite for the S-specific NAD(P)H-hydrate dehydratase to allow the repair of both epimers of NAD(P)HX.</text>
</comment>
<keyword evidence="5 18" id="KW-0479">Metal-binding</keyword>
<dbReference type="AlphaFoldDB" id="A0A0A7FXH4"/>
<feature type="binding site" evidence="18">
    <location>
        <position position="126"/>
    </location>
    <ligand>
        <name>K(+)</name>
        <dbReference type="ChEBI" id="CHEBI:29103"/>
    </ligand>
</feature>
<protein>
    <recommendedName>
        <fullName evidence="19">Bifunctional NAD(P)H-hydrate repair enzyme</fullName>
    </recommendedName>
    <alternativeName>
        <fullName evidence="19">Nicotinamide nucleotide repair protein</fullName>
    </alternativeName>
    <domain>
        <recommendedName>
            <fullName evidence="19">ADP-dependent (S)-NAD(P)H-hydrate dehydratase</fullName>
            <ecNumber evidence="19">4.2.1.136</ecNumber>
        </recommendedName>
        <alternativeName>
            <fullName evidence="19">ADP-dependent NAD(P)HX dehydratase</fullName>
        </alternativeName>
    </domain>
    <domain>
        <recommendedName>
            <fullName evidence="19">NAD(P)H-hydrate epimerase</fullName>
            <ecNumber evidence="19">5.1.99.6</ecNumber>
        </recommendedName>
    </domain>
</protein>
<dbReference type="eggNOG" id="COG0063">
    <property type="taxonomic scope" value="Bacteria"/>
</dbReference>
<evidence type="ECO:0000256" key="2">
    <source>
        <dbReference type="ARBA" id="ARBA00000909"/>
    </source>
</evidence>
<feature type="binding site" evidence="17">
    <location>
        <begin position="409"/>
        <end position="413"/>
    </location>
    <ligand>
        <name>AMP</name>
        <dbReference type="ChEBI" id="CHEBI:456215"/>
    </ligand>
</feature>
<feature type="binding site" evidence="18">
    <location>
        <position position="162"/>
    </location>
    <ligand>
        <name>K(+)</name>
        <dbReference type="ChEBI" id="CHEBI:29103"/>
    </ligand>
</feature>
<dbReference type="Gene3D" id="3.40.1190.20">
    <property type="match status" value="1"/>
</dbReference>
<dbReference type="OrthoDB" id="9806925at2"/>
<comment type="catalytic activity">
    <reaction evidence="1 18 19">
        <text>(6R)-NADHX = (6S)-NADHX</text>
        <dbReference type="Rhea" id="RHEA:32215"/>
        <dbReference type="ChEBI" id="CHEBI:64074"/>
        <dbReference type="ChEBI" id="CHEBI:64075"/>
        <dbReference type="EC" id="5.1.99.6"/>
    </reaction>
</comment>
<feature type="binding site" evidence="17">
    <location>
        <position position="437"/>
    </location>
    <ligand>
        <name>AMP</name>
        <dbReference type="ChEBI" id="CHEBI:456215"/>
    </ligand>
</feature>
<evidence type="ECO:0000256" key="7">
    <source>
        <dbReference type="ARBA" id="ARBA00022840"/>
    </source>
</evidence>
<dbReference type="InterPro" id="IPR000631">
    <property type="entry name" value="CARKD"/>
</dbReference>
<dbReference type="InterPro" id="IPR030677">
    <property type="entry name" value="Nnr"/>
</dbReference>
<evidence type="ECO:0000259" key="21">
    <source>
        <dbReference type="PROSITE" id="PS51385"/>
    </source>
</evidence>
<comment type="caution">
    <text evidence="18">Lacks conserved residue(s) required for the propagation of feature annotation.</text>
</comment>
<evidence type="ECO:0000256" key="8">
    <source>
        <dbReference type="ARBA" id="ARBA00022857"/>
    </source>
</evidence>
<comment type="function">
    <text evidence="17">Catalyzes the dehydration of the S-form of NAD(P)HX at the expense of ADP, which is converted to AMP. Together with NAD(P)HX epimerase, which catalyzes the epimerization of the S- and R-forms, the enzyme allows the repair of both epimers of NAD(P)HX, a damaged form of NAD(P)H that is a result of enzymatic or heat-dependent hydration.</text>
</comment>
<dbReference type="Pfam" id="PF03853">
    <property type="entry name" value="YjeF_N"/>
    <property type="match status" value="1"/>
</dbReference>
<keyword evidence="13" id="KW-0511">Multifunctional enzyme</keyword>
<comment type="similarity">
    <text evidence="4 19">In the C-terminal section; belongs to the NnrD/CARKD family.</text>
</comment>
<dbReference type="EC" id="5.1.99.6" evidence="19"/>
<evidence type="ECO:0000313" key="23">
    <source>
        <dbReference type="Proteomes" id="UP000030635"/>
    </source>
</evidence>
<evidence type="ECO:0000256" key="17">
    <source>
        <dbReference type="HAMAP-Rule" id="MF_01965"/>
    </source>
</evidence>
<feature type="domain" description="YjeF C-terminal" evidence="20">
    <location>
        <begin position="226"/>
        <end position="495"/>
    </location>
</feature>
<comment type="similarity">
    <text evidence="3 19">In the N-terminal section; belongs to the NnrE/AIBP family.</text>
</comment>
<dbReference type="InterPro" id="IPR036652">
    <property type="entry name" value="YjeF_N_dom_sf"/>
</dbReference>
<dbReference type="STRING" id="1561.NPD11_2200"/>
<keyword evidence="8 17" id="KW-0521">NADP</keyword>
<dbReference type="GO" id="GO:0005524">
    <property type="term" value="F:ATP binding"/>
    <property type="evidence" value="ECO:0007669"/>
    <property type="project" value="UniProtKB-UniRule"/>
</dbReference>
<feature type="binding site" evidence="18">
    <location>
        <position position="55"/>
    </location>
    <ligand>
        <name>K(+)</name>
        <dbReference type="ChEBI" id="CHEBI:29103"/>
    </ligand>
</feature>
<accession>A0A0A7FXH4</accession>
<dbReference type="CDD" id="cd01171">
    <property type="entry name" value="YXKO-related"/>
    <property type="match status" value="1"/>
</dbReference>
<keyword evidence="10 17" id="KW-0520">NAD</keyword>